<dbReference type="SUPFAM" id="SSF55961">
    <property type="entry name" value="Bet v1-like"/>
    <property type="match status" value="1"/>
</dbReference>
<dbReference type="InterPro" id="IPR023393">
    <property type="entry name" value="START-like_dom_sf"/>
</dbReference>
<dbReference type="Gene3D" id="3.30.530.20">
    <property type="match status" value="1"/>
</dbReference>
<organism evidence="3 4">
    <name type="scientific">Cytobacillus mangrovibacter</name>
    <dbReference type="NCBI Taxonomy" id="3299024"/>
    <lineage>
        <taxon>Bacteria</taxon>
        <taxon>Bacillati</taxon>
        <taxon>Bacillota</taxon>
        <taxon>Bacilli</taxon>
        <taxon>Bacillales</taxon>
        <taxon>Bacillaceae</taxon>
        <taxon>Cytobacillus</taxon>
    </lineage>
</organism>
<keyword evidence="4" id="KW-1185">Reference proteome</keyword>
<dbReference type="Proteomes" id="UP001601058">
    <property type="component" value="Unassembled WGS sequence"/>
</dbReference>
<feature type="domain" description="Activator of Hsp90 ATPase homologue 1/2-like C-terminal" evidence="2">
    <location>
        <begin position="22"/>
        <end position="131"/>
    </location>
</feature>
<dbReference type="InterPro" id="IPR013538">
    <property type="entry name" value="ASHA1/2-like_C"/>
</dbReference>
<dbReference type="RefSeq" id="WP_389220741.1">
    <property type="nucleotide sequence ID" value="NZ_JBIACJ010000007.1"/>
</dbReference>
<evidence type="ECO:0000313" key="3">
    <source>
        <dbReference type="EMBL" id="MFE8697479.1"/>
    </source>
</evidence>
<comment type="similarity">
    <text evidence="1">Belongs to the AHA1 family.</text>
</comment>
<proteinExistence type="inferred from homology"/>
<dbReference type="EMBL" id="JBIACJ010000007">
    <property type="protein sequence ID" value="MFE8697479.1"/>
    <property type="molecule type" value="Genomic_DNA"/>
</dbReference>
<comment type="caution">
    <text evidence="3">The sequence shown here is derived from an EMBL/GenBank/DDBJ whole genome shotgun (WGS) entry which is preliminary data.</text>
</comment>
<reference evidence="3 4" key="1">
    <citation type="submission" date="2024-08" db="EMBL/GenBank/DDBJ databases">
        <title>Two novel Cytobacillus novel species.</title>
        <authorList>
            <person name="Liu G."/>
        </authorList>
    </citation>
    <scope>NUCLEOTIDE SEQUENCE [LARGE SCALE GENOMIC DNA]</scope>
    <source>
        <strain evidence="3 4">FJAT-53684</strain>
    </source>
</reference>
<evidence type="ECO:0000256" key="1">
    <source>
        <dbReference type="ARBA" id="ARBA00006817"/>
    </source>
</evidence>
<accession>A0ABW6K161</accession>
<protein>
    <submittedName>
        <fullName evidence="3">SRPBCC family protein</fullName>
    </submittedName>
</protein>
<gene>
    <name evidence="3" type="ORF">ACFYKT_14135</name>
</gene>
<dbReference type="Pfam" id="PF08327">
    <property type="entry name" value="AHSA1"/>
    <property type="match status" value="1"/>
</dbReference>
<evidence type="ECO:0000259" key="2">
    <source>
        <dbReference type="Pfam" id="PF08327"/>
    </source>
</evidence>
<dbReference type="CDD" id="cd08899">
    <property type="entry name" value="SRPBCC_CalC_Aha1-like_6"/>
    <property type="match status" value="1"/>
</dbReference>
<sequence>MLALLKKEKNGYTAIFDRFLNHSVEQVWAMLTENEKLSTWFSELKIEELREGGLIKFDMGDGSFEKMEISEVKSYSVLEYTWGNDRVRFELEEAREGCRLILIEKIKEITNHTPKDLAGWHVCLDVIDQLLNGQSNSFRKEEWGKWYEQYIKVVEAVGHE</sequence>
<name>A0ABW6K161_9BACI</name>
<evidence type="ECO:0000313" key="4">
    <source>
        <dbReference type="Proteomes" id="UP001601058"/>
    </source>
</evidence>